<reference evidence="3" key="1">
    <citation type="journal article" date="2014" name="Nat. Commun.">
        <title>The tobacco genome sequence and its comparison with those of tomato and potato.</title>
        <authorList>
            <person name="Sierro N."/>
            <person name="Battey J.N."/>
            <person name="Ouadi S."/>
            <person name="Bakaher N."/>
            <person name="Bovet L."/>
            <person name="Willig A."/>
            <person name="Goepfert S."/>
            <person name="Peitsch M.C."/>
            <person name="Ivanov N.V."/>
        </authorList>
    </citation>
    <scope>NUCLEOTIDE SEQUENCE [LARGE SCALE GENOMIC DNA]</scope>
</reference>
<dbReference type="RefSeq" id="XP_016452302.1">
    <property type="nucleotide sequence ID" value="XM_016596816.1"/>
</dbReference>
<keyword evidence="3" id="KW-1185">Reference proteome</keyword>
<evidence type="ECO:0000313" key="3">
    <source>
        <dbReference type="Proteomes" id="UP000790787"/>
    </source>
</evidence>
<dbReference type="OrthoDB" id="1916983at2759"/>
<dbReference type="PANTHER" id="PTHR33155">
    <property type="entry name" value="FANTASTIC FOUR-LIKE PROTEIN (DUF3049)"/>
    <property type="match status" value="1"/>
</dbReference>
<reference evidence="4" key="2">
    <citation type="submission" date="2025-08" db="UniProtKB">
        <authorList>
            <consortium name="RefSeq"/>
        </authorList>
    </citation>
    <scope>IDENTIFICATION</scope>
    <source>
        <tissue evidence="4">Leaf</tissue>
    </source>
</reference>
<protein>
    <submittedName>
        <fullName evidence="4">Protein FANTASTIC FOUR 2-like</fullName>
    </submittedName>
</protein>
<dbReference type="GeneID" id="107776873"/>
<dbReference type="RefSeq" id="XP_016452302.1">
    <property type="nucleotide sequence ID" value="XM_016596816.2"/>
</dbReference>
<gene>
    <name evidence="4" type="primary">LOC107776873</name>
</gene>
<dbReference type="InterPro" id="IPR021410">
    <property type="entry name" value="FAF"/>
</dbReference>
<organism evidence="3 4">
    <name type="scientific">Nicotiana tabacum</name>
    <name type="common">Common tobacco</name>
    <dbReference type="NCBI Taxonomy" id="4097"/>
    <lineage>
        <taxon>Eukaryota</taxon>
        <taxon>Viridiplantae</taxon>
        <taxon>Streptophyta</taxon>
        <taxon>Embryophyta</taxon>
        <taxon>Tracheophyta</taxon>
        <taxon>Spermatophyta</taxon>
        <taxon>Magnoliopsida</taxon>
        <taxon>eudicotyledons</taxon>
        <taxon>Gunneridae</taxon>
        <taxon>Pentapetalae</taxon>
        <taxon>asterids</taxon>
        <taxon>lamiids</taxon>
        <taxon>Solanales</taxon>
        <taxon>Solanaceae</taxon>
        <taxon>Nicotianoideae</taxon>
        <taxon>Nicotianeae</taxon>
        <taxon>Nicotiana</taxon>
    </lineage>
</organism>
<name>A0A1S3YK21_TOBAC</name>
<dbReference type="AlphaFoldDB" id="A0A1S3YK21"/>
<proteinExistence type="inferred from homology"/>
<evidence type="ECO:0000259" key="2">
    <source>
        <dbReference type="Pfam" id="PF11250"/>
    </source>
</evidence>
<dbReference type="Pfam" id="PF11250">
    <property type="entry name" value="FAF"/>
    <property type="match status" value="1"/>
</dbReference>
<evidence type="ECO:0000256" key="1">
    <source>
        <dbReference type="ARBA" id="ARBA00008690"/>
    </source>
</evidence>
<dbReference type="Proteomes" id="UP000790787">
    <property type="component" value="Chromosome 8"/>
</dbReference>
<feature type="domain" description="FAF" evidence="2">
    <location>
        <begin position="168"/>
        <end position="214"/>
    </location>
</feature>
<dbReference type="OMA" id="CIQMRPR"/>
<dbReference type="PANTHER" id="PTHR33155:SF69">
    <property type="entry name" value="PROTEIN FANTASTIC FOUR 2-LIKE"/>
    <property type="match status" value="1"/>
</dbReference>
<dbReference type="STRING" id="4097.A0A1S3YK21"/>
<dbReference type="InterPro" id="IPR046431">
    <property type="entry name" value="FAF_dom"/>
</dbReference>
<dbReference type="PaxDb" id="4097-A0A1S3YK21"/>
<accession>A0A1S3YK21</accession>
<comment type="similarity">
    <text evidence="1">Belongs to the fantastic four family.</text>
</comment>
<dbReference type="KEGG" id="nta:107776873"/>
<sequence>MASASILCQGMQSCMEAQLPEKHVLINKLSPPTLIFSQSKFNMFSQEAEAKRGVEPNEEICVRSNDLQNQHGNDNKGGWSFLEALDSAKKDNAENEVYIHPLMKRSSSSTLSPKSLEMCTENLGSETGSDISESIEENSCFLSERENSHDVGRSKRREIIKKHYRISSFPPPLTSLNVVQVRSQREGGRLILKATTCKSCFQTERADGRLRLSLLNDGINTHIPDSYEQAETQTEAQVNEHENVGSEKGVGEYVRPRKCKESGSRIKGIPSWEPFWVAIS</sequence>
<evidence type="ECO:0000313" key="4">
    <source>
        <dbReference type="RefSeq" id="XP_016452302.1"/>
    </source>
</evidence>